<dbReference type="InterPro" id="IPR006558">
    <property type="entry name" value="LamG-like"/>
</dbReference>
<dbReference type="InterPro" id="IPR028974">
    <property type="entry name" value="TSP_type-3_rpt"/>
</dbReference>
<evidence type="ECO:0000256" key="3">
    <source>
        <dbReference type="ARBA" id="ARBA00023157"/>
    </source>
</evidence>
<keyword evidence="5" id="KW-1133">Transmembrane helix</keyword>
<dbReference type="InterPro" id="IPR043993">
    <property type="entry name" value="T4SS_pilin"/>
</dbReference>
<reference evidence="7 8" key="1">
    <citation type="journal article" date="2016" name="Nat. Commun.">
        <title>Thousands of microbial genomes shed light on interconnected biogeochemical processes in an aquifer system.</title>
        <authorList>
            <person name="Anantharaman K."/>
            <person name="Brown C.T."/>
            <person name="Hug L.A."/>
            <person name="Sharon I."/>
            <person name="Castelle C.J."/>
            <person name="Probst A.J."/>
            <person name="Thomas B.C."/>
            <person name="Singh A."/>
            <person name="Wilkins M.J."/>
            <person name="Karaoz U."/>
            <person name="Brodie E.L."/>
            <person name="Williams K.H."/>
            <person name="Hubbard S.S."/>
            <person name="Banfield J.F."/>
        </authorList>
    </citation>
    <scope>NUCLEOTIDE SEQUENCE [LARGE SCALE GENOMIC DNA]</scope>
</reference>
<feature type="transmembrane region" description="Helical" evidence="5">
    <location>
        <begin position="55"/>
        <end position="74"/>
    </location>
</feature>
<gene>
    <name evidence="7" type="ORF">A3J59_03215</name>
</gene>
<evidence type="ECO:0000256" key="2">
    <source>
        <dbReference type="ARBA" id="ARBA00022737"/>
    </source>
</evidence>
<evidence type="ECO:0000313" key="8">
    <source>
        <dbReference type="Proteomes" id="UP000177310"/>
    </source>
</evidence>
<dbReference type="EMBL" id="MHIL01000027">
    <property type="protein sequence ID" value="OGY50838.1"/>
    <property type="molecule type" value="Genomic_DNA"/>
</dbReference>
<feature type="domain" description="LamG-like jellyroll fold" evidence="6">
    <location>
        <begin position="677"/>
        <end position="820"/>
    </location>
</feature>
<keyword evidence="2" id="KW-0677">Repeat</keyword>
<proteinExistence type="predicted"/>
<dbReference type="InterPro" id="IPR011936">
    <property type="entry name" value="Myxo_disulph_rpt"/>
</dbReference>
<keyword evidence="3" id="KW-1015">Disulfide bond</keyword>
<dbReference type="GO" id="GO:0005509">
    <property type="term" value="F:calcium ion binding"/>
    <property type="evidence" value="ECO:0007669"/>
    <property type="project" value="InterPro"/>
</dbReference>
<dbReference type="Pfam" id="PF18895">
    <property type="entry name" value="T4SS_pilin"/>
    <property type="match status" value="1"/>
</dbReference>
<evidence type="ECO:0000256" key="4">
    <source>
        <dbReference type="SAM" id="MobiDB-lite"/>
    </source>
</evidence>
<dbReference type="Pfam" id="PF13385">
    <property type="entry name" value="Laminin_G_3"/>
    <property type="match status" value="1"/>
</dbReference>
<feature type="region of interest" description="Disordered" evidence="4">
    <location>
        <begin position="492"/>
        <end position="518"/>
    </location>
</feature>
<dbReference type="STRING" id="1797542.A3J59_03215"/>
<dbReference type="InterPro" id="IPR013320">
    <property type="entry name" value="ConA-like_dom_sf"/>
</dbReference>
<dbReference type="Gene3D" id="2.60.120.200">
    <property type="match status" value="1"/>
</dbReference>
<name>A0A1G1YEQ9_9BACT</name>
<comment type="caution">
    <text evidence="7">The sequence shown here is derived from an EMBL/GenBank/DDBJ whole genome shotgun (WGS) entry which is preliminary data.</text>
</comment>
<organism evidence="7 8">
    <name type="scientific">Candidatus Buchananbacteria bacterium RIFCSPHIGHO2_02_FULL_56_16</name>
    <dbReference type="NCBI Taxonomy" id="1797542"/>
    <lineage>
        <taxon>Bacteria</taxon>
        <taxon>Candidatus Buchananiibacteriota</taxon>
    </lineage>
</organism>
<dbReference type="Gene3D" id="2.60.40.10">
    <property type="entry name" value="Immunoglobulins"/>
    <property type="match status" value="1"/>
</dbReference>
<dbReference type="SUPFAM" id="SSF49899">
    <property type="entry name" value="Concanavalin A-like lectins/glucanases"/>
    <property type="match status" value="1"/>
</dbReference>
<keyword evidence="5" id="KW-0812">Transmembrane</keyword>
<accession>A0A1G1YEQ9</accession>
<protein>
    <recommendedName>
        <fullName evidence="6">LamG-like jellyroll fold domain-containing protein</fullName>
    </recommendedName>
</protein>
<keyword evidence="5" id="KW-0472">Membrane</keyword>
<sequence length="3644" mass="384780">MVSKVRKIKKLLPVFLGLLAGLFMFGSAAFALDVGLEYGTATGLGTADLRVSIMQIVRAALGFLGVLAILIMLYGGFVWMTAGGNAQRIETAKKVLINGVIGLVIIFTSFMLASFIIRQLEIATGANAPIPCRPGDPPIACSVGTCAGSRFCDTVSGFYGACVKDDPNCVDPTAVPTCEVRSIKPTGLSNPRNSQVAVRFSKEITNITDGDIIVAGPSIPVAVTQTVDAADPRLIVLTPTATCPPPLASLNCFDADTSYTVTVGGSITCGGISLTCGVDSCGGAFSTGDLIDEAVPSIALIGTQVCEGTSNQLVARVDDNAGIRDVTFYDTGKPSIIGVDDRVSAPPAQNATVNLDTTVLGYSAGDTISITATAVDLVGLSSTSPAPPAPPLDFEVRAATCCNNRQDGTETGVDCGGSCESCSPVIEWFDPPDGAANSMVTIHGRHFGTVPGKVEFSDAGEPTVLASLANVANPACSAVWQDREIIALVPGGASDGPLEVTRPDNAADRTDQAPGGTLPGFVISTTARPGLCSISNTDDPVLGGSGYINDLTKLEGISFTGQSSVYFAQWLAGGTPVVSGMTQINGAKVPALRPGELGVRVQDSAKICVGGDHAGATCAIDGECQPGGACKNIFSNSVTFEVLAEPVVPDAACTAADAAVYLDGNDDFLVAPPPISGSASFELWIKPDAAAPGRRQTVLKWGDPIDPLDPFYLNLSVDAGTWNVHTSSTIIEGADRGGNYAFNAGVWYHLLLSLNANAGVGVLYINGEAQPSFTLPAVSLPNGKNIELGSRSLWTYDIADSFFKGAIDDFAIYQRALSGVEALHLSKNRRLADDKDTLFGLWRFDNNLFNKKTGGKEIIFNGGISYVTGHFPCTENISCDGNTSTAECNPLQSLCPTGTACDSDSCSCVPAPACDSDPATPACDPGATCPGGLFCDGSSNCTCQPQDQNLQDSTYTWTFSTTAFGPYVVEKCNRTGDCGFDTITSPTPYSRDGTSLAGYRVSAGRPDDGAVPIDAIIGAQFSTKMYRPSLAASGNNPTVRVLGCAQPGVDCDEEISAGDFQVYNCGSVAAPADCFAFTPQNRLQQNTWYEVRLASSQIYGEGTGINLASNNAAGDYRWVFKTRDSAVLSQVACVNVRPAEAVSPIFEDRKDWTGEVQPEGFSCVIVSPDACTAGWDWDTPTHKGEIDSGYIPPRAMITDQSSDTALRAEQAFSLAKRETIPDPPVAVTAECSVTGVKDPFSGAGDLTIDFTSPYVLDTFPNCGSACLNAAIGARFSQTMDINSADDDALNPTSLQRNTSLHICYDVPGCAPSPENTVAFERPMADDGSRNPDGTPTNTYVGYVPCNDYDNDGQNDDYCLLPNTYYRVVIHGAVTEETGTYPLKGLNYDDPNYAGLPAGYDSYTWVFKTKPNYGLCQPERVEVLPAQKAEDVDRRVLYSARGYSGPDRCEPETGQRLNPYSWSWGWNSVQATGWVSDACSSGVGPPPVLAKLGSTAADWLSSSGLFCANVGSLRNACGNLVIELGEECDDGNLTSGDGCSASCNNESAARCANPAADLNCCGNGKLENREECDDGNTENNDGCSPVCIRSGNNTYDQQVCGNGFIDYDEACDRPGPGCGIAGGFNCRLTGSVPGQSLCGDGQIGLGEECDQGELASGGTPANGDGCSDRCLVEPGDRSRVGFCRSKTTNRFDFSRTCSNQFPPVPGLPPLDGNCQNGYTCINLTTAPGNNVTGGSVCGNRVIEYGEECDLGRICVDNGKPCTYFNARSCAAANRCQGDQSIVTGSCSDNGAPCSDANTKGCADPTKAICRPLGCTTICTTSGSIEVAGRVGSYQLAQTLADGEAYLQSWLPAFAPTRGPFGEAKLTVGAGLGGPDGLGFPRIIDRWPDCGSACSNADIGARFNQSMLASSLSQANIYFYDCGGNRDCPVSQTTPPVFATVAAYTVTDPDDAFRITLPAGYNPIQGLPSLLPNTTYRVLVTTRVLNLTTPPLTINELNYDFSGDQINDSYSWTFTTRPDASLCALDSVGVQPVKLTLPDGAAWALYSANPRSAPDQCDARGQRLNPYRYDWRWDDVEMTTLGGVAVSGAHRLGLPWGTGLLEIMPGRYSPDGCGNGVIESGESCELLPPNYLFSIGCSQTCQLTGSVAGLSQCGDGRIGLGEACDDRDTDTVPDGFGGQTPDYCNAQCLWTGNANYGEPVCGNGIIEYKNVLSNQEGEECDTGTEPNGNDSDGCTDTCRYSGAVPGGSALCGDGQIGLGEECDAGELAAGGTPQTGDANGCTGTTGDYQSGITCGSAADQSSCQDTAYRDRCYWTGSSCLPRSCLRDDRSESVCRDPVTKALDFKANTDNCSGTIPLDWAVGNDHWNLSVCGNGRREAGEQCDTGTEPDANNADGCSDRCLFTGSVADDNRGDPYQLVQTVGRLPAGLPLNADGLAEVKEEIRAWHALEPNRVGVGELTVQGQPNVPFVVVDNQPKPYAQNQCRNVALWAILSQEVDPAVSTGSCSNDANKSCAQSSDCASDDTCQFNSFILDECGLNPNDDSCGANPTAADNIAASITARPLQGQCDQGRCVYTGTELTGSYCVTSKDCRGTRLEITGAHDGFLKANTSYKLFLDQTKVREAAGERRQLDCSSPSVCSWTFETNADFCQCDYLGVGIWNTYFGNEATDDLFTCAGNDCGKDAAGNVADLSKLDVDSGLADNQHRYDAQCYDANNPQQTLIPMLAAGVLFNWRDVDVDVDGIITPTDLSGNEGTLFSNQIYVTATGKNGLAYVEVTASENYCTISGARCQPSINDCPTGAGDCNLRLAASQQVTVTAFMCQNLWKFTDSNSNCDVNTRASCHNTNFELLYCRDKGSTSIDDDLPALKPEADAIVRGSETGNQPIPIKDFIFPMETGSDAIGLRVLPNPLHLSVDTWYRTGLCGGVTPIENVCTTDAGCPSGVSCRLNVPSPGSPQSLVVDGYEAVRDGRSVYVNAANLENTTLWTNIYVLSYNQDAGSQTVEIFDRLLDPKGALGDWRFNTNDTITDLRVCGLTPAGEQPGSFAETKTTCNVLRNQENYPGGSYRQACQANTASGRASCDGDTNNGCYWSDELGGCLARNCQEITCSNDFQCPNNESCDAQKQKIVRDTQRFADLRDIQIALKRKDAPALTGGSYLQGTSFSVWPSWQETLADALGGKLPVDPLNQFVGCPVTGDQAKTCWDEVGKRFSCPTGAFVYGYQFSNGDYDLSTNFEYEGVGTWQTAAGGVEFPAGSRCTALDFSTRAGSGGGLPDPSCNYQACYDRDGKFKEYCTTGDMLDGGCPNDPAVTFCSGDADADGYCDVLGPWKLDNCSPVFYCQANNISSCYNPNQRDSGGKVGLGDACDPACSGDADRDGVCDETDSCRTVYNPITENCNGRHQTNDQCDADFDGIGDACDPCTDLDRDGWWDLNTGSNDETICRRDNVPAGYCSGGSSNTGEICSPSPVSICVGGSGDLTVGRALDGCQYDPVYADPITYPPDRHPVLRNFLASDHFGYCPDTNGNPIAQQRCCLATGQYSPGVCAGNGGTVQSCAAAACNGVDFKTYNPNQEDFDGRKVGNTYLGDGIGYIADDCIDFDLDGFGDYTFYTTGWPPALTGNQKQHFQGCQGGMAPTSTPEMFRGTFTPWK</sequence>
<dbReference type="Proteomes" id="UP000177310">
    <property type="component" value="Unassembled WGS sequence"/>
</dbReference>
<dbReference type="SMART" id="SM00560">
    <property type="entry name" value="LamGL"/>
    <property type="match status" value="1"/>
</dbReference>
<feature type="transmembrane region" description="Helical" evidence="5">
    <location>
        <begin position="95"/>
        <end position="117"/>
    </location>
</feature>
<dbReference type="Gene3D" id="4.10.1080.10">
    <property type="entry name" value="TSP type-3 repeat"/>
    <property type="match status" value="1"/>
</dbReference>
<evidence type="ECO:0000256" key="1">
    <source>
        <dbReference type="ARBA" id="ARBA00022729"/>
    </source>
</evidence>
<evidence type="ECO:0000259" key="6">
    <source>
        <dbReference type="SMART" id="SM00560"/>
    </source>
</evidence>
<dbReference type="NCBIfam" id="TIGR02232">
    <property type="entry name" value="myxo_disulf_rpt"/>
    <property type="match status" value="3"/>
</dbReference>
<evidence type="ECO:0000256" key="5">
    <source>
        <dbReference type="SAM" id="Phobius"/>
    </source>
</evidence>
<keyword evidence="1" id="KW-0732">Signal</keyword>
<feature type="compositionally biased region" description="Basic and acidic residues" evidence="4">
    <location>
        <begin position="501"/>
        <end position="511"/>
    </location>
</feature>
<evidence type="ECO:0000313" key="7">
    <source>
        <dbReference type="EMBL" id="OGY50838.1"/>
    </source>
</evidence>
<dbReference type="InterPro" id="IPR013783">
    <property type="entry name" value="Ig-like_fold"/>
</dbReference>